<reference evidence="2 3" key="1">
    <citation type="submission" date="2017-04" db="EMBL/GenBank/DDBJ databases">
        <title>Isolation of lytic bacteriophages infecting Pseudomonas strains for biocontrol of fish and shrimp spoilage during chilled storage.</title>
        <authorList>
            <person name="Yang Z."/>
            <person name="Tao X."/>
            <person name="Gao L."/>
            <person name="Rao S."/>
        </authorList>
    </citation>
    <scope>NUCLEOTIDE SEQUENCE [LARGE SCALE GENOMIC DNA]</scope>
</reference>
<evidence type="ECO:0000313" key="3">
    <source>
        <dbReference type="Proteomes" id="UP000248142"/>
    </source>
</evidence>
<name>A0A2U7NJB5_9CAUD</name>
<proteinExistence type="predicted"/>
<feature type="transmembrane region" description="Helical" evidence="1">
    <location>
        <begin position="12"/>
        <end position="41"/>
    </location>
</feature>
<dbReference type="Proteomes" id="UP000248142">
    <property type="component" value="Segment"/>
</dbReference>
<organism evidence="2 3">
    <name type="scientific">Pseudomonas phage PspYZU01</name>
    <dbReference type="NCBI Taxonomy" id="1983555"/>
    <lineage>
        <taxon>Viruses</taxon>
        <taxon>Duplodnaviria</taxon>
        <taxon>Heunggongvirae</taxon>
        <taxon>Uroviricota</taxon>
        <taxon>Caudoviricetes</taxon>
        <taxon>Casjensviridae</taxon>
        <taxon>Phobosvirus</taxon>
        <taxon>Phobosvirus PspYZU01</taxon>
    </lineage>
</organism>
<gene>
    <name evidence="2" type="ORF">PspYZU01_09</name>
</gene>
<evidence type="ECO:0000256" key="1">
    <source>
        <dbReference type="SAM" id="Phobius"/>
    </source>
</evidence>
<keyword evidence="3" id="KW-1185">Reference proteome</keyword>
<dbReference type="EMBL" id="KY971609">
    <property type="protein sequence ID" value="ASD51894.1"/>
    <property type="molecule type" value="Genomic_DNA"/>
</dbReference>
<evidence type="ECO:0000313" key="2">
    <source>
        <dbReference type="EMBL" id="ASD51894.1"/>
    </source>
</evidence>
<accession>A0A2U7NJB5</accession>
<keyword evidence="1" id="KW-0472">Membrane</keyword>
<protein>
    <submittedName>
        <fullName evidence="2">Uncharacterized protein</fullName>
    </submittedName>
</protein>
<keyword evidence="1" id="KW-0812">Transmembrane</keyword>
<keyword evidence="1" id="KW-1133">Transmembrane helix</keyword>
<sequence length="48" mass="5200">MTVERLPFTGMIGAAIYSACSGSWGGVFVSLILAFLFYFLIPAPEARQ</sequence>